<dbReference type="Pfam" id="PF01522">
    <property type="entry name" value="Polysacc_deac_1"/>
    <property type="match status" value="1"/>
</dbReference>
<name>A0ABT1LZP1_9MYCO</name>
<gene>
    <name evidence="5" type="ORF">NM203_07370</name>
</gene>
<dbReference type="Proteomes" id="UP001651690">
    <property type="component" value="Unassembled WGS sequence"/>
</dbReference>
<dbReference type="InterPro" id="IPR011330">
    <property type="entry name" value="Glyco_hydro/deAcase_b/a-brl"/>
</dbReference>
<evidence type="ECO:0000313" key="5">
    <source>
        <dbReference type="EMBL" id="MCP9272002.1"/>
    </source>
</evidence>
<accession>A0ABT1LZP1</accession>
<sequence length="286" mass="30327">MPDVTGVTRVVSRRTVLLGVVASATAVAMARCASDPSSQAAQIAPAPAPPPPPQWPALLPPPPPAARIALPGGAVLSALPGPGDLLALTLDDGVDTAVVRAYAQLAHDTGIRLTMFANGVYSSWTDNRDLLLPLVESGQVQIGNHTWRHRDLTKLSAPDVADELSRNHGFLRDTFGVDATPYFRPPYGASNDLVTKVAGDLGYTVVTMWNGNIGDDAILAPSDIVANAAKYCVAQNIVIGHLNHPPVTSVYHQLLDVIAERNLRTVTLNDVFTKPEVSRLTSAYPL</sequence>
<reference evidence="5 6" key="1">
    <citation type="submission" date="2022-06" db="EMBL/GenBank/DDBJ databases">
        <title>Mycolicibacterium sp. CAU 1645 isolated from seawater.</title>
        <authorList>
            <person name="Kim W."/>
        </authorList>
    </citation>
    <scope>NUCLEOTIDE SEQUENCE [LARGE SCALE GENOMIC DNA]</scope>
    <source>
        <strain evidence="5 6">CAU 1645</strain>
    </source>
</reference>
<dbReference type="InterPro" id="IPR002509">
    <property type="entry name" value="NODB_dom"/>
</dbReference>
<dbReference type="Gene3D" id="3.20.20.370">
    <property type="entry name" value="Glycoside hydrolase/deacetylase"/>
    <property type="match status" value="1"/>
</dbReference>
<evidence type="ECO:0000259" key="4">
    <source>
        <dbReference type="PROSITE" id="PS51677"/>
    </source>
</evidence>
<keyword evidence="2" id="KW-0378">Hydrolase</keyword>
<dbReference type="PANTHER" id="PTHR10587">
    <property type="entry name" value="GLYCOSYL TRANSFERASE-RELATED"/>
    <property type="match status" value="1"/>
</dbReference>
<dbReference type="RefSeq" id="WP_255059181.1">
    <property type="nucleotide sequence ID" value="NZ_JANDBD010000003.1"/>
</dbReference>
<keyword evidence="1" id="KW-0479">Metal-binding</keyword>
<dbReference type="InterPro" id="IPR006311">
    <property type="entry name" value="TAT_signal"/>
</dbReference>
<dbReference type="PROSITE" id="PS51677">
    <property type="entry name" value="NODB"/>
    <property type="match status" value="1"/>
</dbReference>
<proteinExistence type="predicted"/>
<dbReference type="PANTHER" id="PTHR10587:SF133">
    <property type="entry name" value="CHITIN DEACETYLASE 1-RELATED"/>
    <property type="match status" value="1"/>
</dbReference>
<evidence type="ECO:0000313" key="6">
    <source>
        <dbReference type="Proteomes" id="UP001651690"/>
    </source>
</evidence>
<dbReference type="EMBL" id="JANDBD010000003">
    <property type="protein sequence ID" value="MCP9272002.1"/>
    <property type="molecule type" value="Genomic_DNA"/>
</dbReference>
<comment type="caution">
    <text evidence="5">The sequence shown here is derived from an EMBL/GenBank/DDBJ whole genome shotgun (WGS) entry which is preliminary data.</text>
</comment>
<protein>
    <submittedName>
        <fullName evidence="5">Polysaccharide deacetylase family protein</fullName>
    </submittedName>
</protein>
<keyword evidence="6" id="KW-1185">Reference proteome</keyword>
<feature type="compositionally biased region" description="Pro residues" evidence="3">
    <location>
        <begin position="46"/>
        <end position="62"/>
    </location>
</feature>
<organism evidence="5 6">
    <name type="scientific">Mycolicibacterium arenosum</name>
    <dbReference type="NCBI Taxonomy" id="2952157"/>
    <lineage>
        <taxon>Bacteria</taxon>
        <taxon>Bacillati</taxon>
        <taxon>Actinomycetota</taxon>
        <taxon>Actinomycetes</taxon>
        <taxon>Mycobacteriales</taxon>
        <taxon>Mycobacteriaceae</taxon>
        <taxon>Mycolicibacterium</taxon>
    </lineage>
</organism>
<dbReference type="SUPFAM" id="SSF88713">
    <property type="entry name" value="Glycoside hydrolase/deacetylase"/>
    <property type="match status" value="1"/>
</dbReference>
<dbReference type="InterPro" id="IPR050248">
    <property type="entry name" value="Polysacc_deacetylase_ArnD"/>
</dbReference>
<evidence type="ECO:0000256" key="2">
    <source>
        <dbReference type="ARBA" id="ARBA00022801"/>
    </source>
</evidence>
<feature type="domain" description="NodB homology" evidence="4">
    <location>
        <begin position="84"/>
        <end position="286"/>
    </location>
</feature>
<dbReference type="CDD" id="cd10917">
    <property type="entry name" value="CE4_NodB_like_6s_7s"/>
    <property type="match status" value="1"/>
</dbReference>
<feature type="region of interest" description="Disordered" evidence="3">
    <location>
        <begin position="38"/>
        <end position="62"/>
    </location>
</feature>
<evidence type="ECO:0000256" key="1">
    <source>
        <dbReference type="ARBA" id="ARBA00022723"/>
    </source>
</evidence>
<dbReference type="PROSITE" id="PS51318">
    <property type="entry name" value="TAT"/>
    <property type="match status" value="1"/>
</dbReference>
<evidence type="ECO:0000256" key="3">
    <source>
        <dbReference type="SAM" id="MobiDB-lite"/>
    </source>
</evidence>